<evidence type="ECO:0000256" key="1">
    <source>
        <dbReference type="SAM" id="MobiDB-lite"/>
    </source>
</evidence>
<evidence type="ECO:0000313" key="2">
    <source>
        <dbReference type="EMBL" id="KAK8750181.1"/>
    </source>
</evidence>
<feature type="region of interest" description="Disordered" evidence="1">
    <location>
        <begin position="13"/>
        <end position="43"/>
    </location>
</feature>
<name>A0AAW0YEE9_CHEQU</name>
<organism evidence="2 3">
    <name type="scientific">Cherax quadricarinatus</name>
    <name type="common">Australian red claw crayfish</name>
    <dbReference type="NCBI Taxonomy" id="27406"/>
    <lineage>
        <taxon>Eukaryota</taxon>
        <taxon>Metazoa</taxon>
        <taxon>Ecdysozoa</taxon>
        <taxon>Arthropoda</taxon>
        <taxon>Crustacea</taxon>
        <taxon>Multicrustacea</taxon>
        <taxon>Malacostraca</taxon>
        <taxon>Eumalacostraca</taxon>
        <taxon>Eucarida</taxon>
        <taxon>Decapoda</taxon>
        <taxon>Pleocyemata</taxon>
        <taxon>Astacidea</taxon>
        <taxon>Parastacoidea</taxon>
        <taxon>Parastacidae</taxon>
        <taxon>Cherax</taxon>
    </lineage>
</organism>
<dbReference type="Proteomes" id="UP001445076">
    <property type="component" value="Unassembled WGS sequence"/>
</dbReference>
<reference evidence="2 3" key="1">
    <citation type="journal article" date="2024" name="BMC Genomics">
        <title>Genome assembly of redclaw crayfish (Cherax quadricarinatus) provides insights into its immune adaptation and hypoxia tolerance.</title>
        <authorList>
            <person name="Liu Z."/>
            <person name="Zheng J."/>
            <person name="Li H."/>
            <person name="Fang K."/>
            <person name="Wang S."/>
            <person name="He J."/>
            <person name="Zhou D."/>
            <person name="Weng S."/>
            <person name="Chi M."/>
            <person name="Gu Z."/>
            <person name="He J."/>
            <person name="Li F."/>
            <person name="Wang M."/>
        </authorList>
    </citation>
    <scope>NUCLEOTIDE SEQUENCE [LARGE SCALE GENOMIC DNA]</scope>
    <source>
        <strain evidence="2">ZL_2023a</strain>
    </source>
</reference>
<dbReference type="AlphaFoldDB" id="A0AAW0YEE9"/>
<feature type="non-terminal residue" evidence="2">
    <location>
        <position position="105"/>
    </location>
</feature>
<gene>
    <name evidence="2" type="ORF">OTU49_015287</name>
</gene>
<accession>A0AAW0YEE9</accession>
<comment type="caution">
    <text evidence="2">The sequence shown here is derived from an EMBL/GenBank/DDBJ whole genome shotgun (WGS) entry which is preliminary data.</text>
</comment>
<protein>
    <submittedName>
        <fullName evidence="2">Uncharacterized protein</fullName>
    </submittedName>
</protein>
<keyword evidence="3" id="KW-1185">Reference proteome</keyword>
<proteinExistence type="predicted"/>
<evidence type="ECO:0000313" key="3">
    <source>
        <dbReference type="Proteomes" id="UP001445076"/>
    </source>
</evidence>
<dbReference type="EMBL" id="JARKIK010000008">
    <property type="protein sequence ID" value="KAK8750181.1"/>
    <property type="molecule type" value="Genomic_DNA"/>
</dbReference>
<sequence>MLCLDMKLMTRFRSEKRQSGHPSISPSGGLDPPAPPRRDRSKSLCVDRITPLLQVVEPKVRDDTQARNAAVFTRRRSTTTALSASSDLISRRGVFSRRHYGSVEL</sequence>